<protein>
    <submittedName>
        <fullName evidence="9">ATP-binding cassette domain-containing protein</fullName>
    </submittedName>
</protein>
<comment type="caution">
    <text evidence="9">The sequence shown here is derived from an EMBL/GenBank/DDBJ whole genome shotgun (WGS) entry which is preliminary data.</text>
</comment>
<dbReference type="Proteomes" id="UP001165395">
    <property type="component" value="Unassembled WGS sequence"/>
</dbReference>
<dbReference type="InterPro" id="IPR003593">
    <property type="entry name" value="AAA+_ATPase"/>
</dbReference>
<dbReference type="InterPro" id="IPR003439">
    <property type="entry name" value="ABC_transporter-like_ATP-bd"/>
</dbReference>
<evidence type="ECO:0000256" key="1">
    <source>
        <dbReference type="ARBA" id="ARBA00004417"/>
    </source>
</evidence>
<dbReference type="EMBL" id="JAJBZT010000002">
    <property type="protein sequence ID" value="MCB6182720.1"/>
    <property type="molecule type" value="Genomic_DNA"/>
</dbReference>
<reference evidence="9" key="1">
    <citation type="submission" date="2021-10" db="EMBL/GenBank/DDBJ databases">
        <title>The complete genome sequence of Leeia sp. TBRC 13508.</title>
        <authorList>
            <person name="Charoenyingcharoen P."/>
            <person name="Yukphan P."/>
        </authorList>
    </citation>
    <scope>NUCLEOTIDE SEQUENCE</scope>
    <source>
        <strain evidence="9">TBRC 13508</strain>
    </source>
</reference>
<keyword evidence="10" id="KW-1185">Reference proteome</keyword>
<dbReference type="SUPFAM" id="SSF52540">
    <property type="entry name" value="P-loop containing nucleoside triphosphate hydrolases"/>
    <property type="match status" value="2"/>
</dbReference>
<dbReference type="InterPro" id="IPR027417">
    <property type="entry name" value="P-loop_NTPase"/>
</dbReference>
<keyword evidence="7" id="KW-0472">Membrane</keyword>
<keyword evidence="6 9" id="KW-0067">ATP-binding</keyword>
<name>A0ABS8D3H4_9NEIS</name>
<dbReference type="Gene3D" id="3.40.50.300">
    <property type="entry name" value="P-loop containing nucleotide triphosphate hydrolases"/>
    <property type="match status" value="2"/>
</dbReference>
<dbReference type="SMART" id="SM00382">
    <property type="entry name" value="AAA"/>
    <property type="match status" value="2"/>
</dbReference>
<evidence type="ECO:0000256" key="5">
    <source>
        <dbReference type="ARBA" id="ARBA00022741"/>
    </source>
</evidence>
<evidence type="ECO:0000313" key="9">
    <source>
        <dbReference type="EMBL" id="MCB6182720.1"/>
    </source>
</evidence>
<evidence type="ECO:0000259" key="8">
    <source>
        <dbReference type="PROSITE" id="PS50893"/>
    </source>
</evidence>
<keyword evidence="3" id="KW-0813">Transport</keyword>
<dbReference type="InterPro" id="IPR025662">
    <property type="entry name" value="Sigma_54_int_dom_ATP-bd_1"/>
</dbReference>
<dbReference type="RefSeq" id="WP_227178741.1">
    <property type="nucleotide sequence ID" value="NZ_JAJBZT010000002.1"/>
</dbReference>
<dbReference type="InterPro" id="IPR050388">
    <property type="entry name" value="ABC_Ni/Peptide_Import"/>
</dbReference>
<dbReference type="PROSITE" id="PS50893">
    <property type="entry name" value="ABC_TRANSPORTER_2"/>
    <property type="match status" value="2"/>
</dbReference>
<dbReference type="PANTHER" id="PTHR43297:SF7">
    <property type="entry name" value="D,D-DIPEPTIDE TRANSPORT ATP-BINDING PROTEIN DDPD-RELATED"/>
    <property type="match status" value="1"/>
</dbReference>
<evidence type="ECO:0000256" key="7">
    <source>
        <dbReference type="ARBA" id="ARBA00023136"/>
    </source>
</evidence>
<organism evidence="9 10">
    <name type="scientific">Leeia speluncae</name>
    <dbReference type="NCBI Taxonomy" id="2884804"/>
    <lineage>
        <taxon>Bacteria</taxon>
        <taxon>Pseudomonadati</taxon>
        <taxon>Pseudomonadota</taxon>
        <taxon>Betaproteobacteria</taxon>
        <taxon>Neisseriales</taxon>
        <taxon>Leeiaceae</taxon>
        <taxon>Leeia</taxon>
    </lineage>
</organism>
<feature type="domain" description="ABC transporter" evidence="8">
    <location>
        <begin position="258"/>
        <end position="460"/>
    </location>
</feature>
<accession>A0ABS8D3H4</accession>
<comment type="similarity">
    <text evidence="2">Belongs to the ABC transporter superfamily.</text>
</comment>
<evidence type="ECO:0000256" key="2">
    <source>
        <dbReference type="ARBA" id="ARBA00005417"/>
    </source>
</evidence>
<evidence type="ECO:0000256" key="3">
    <source>
        <dbReference type="ARBA" id="ARBA00022448"/>
    </source>
</evidence>
<evidence type="ECO:0000256" key="4">
    <source>
        <dbReference type="ARBA" id="ARBA00022475"/>
    </source>
</evidence>
<proteinExistence type="inferred from homology"/>
<comment type="subcellular location">
    <subcellularLocation>
        <location evidence="1">Cell inner membrane</location>
        <topology evidence="1">Peripheral membrane protein</topology>
    </subcellularLocation>
</comment>
<dbReference type="PANTHER" id="PTHR43297">
    <property type="entry name" value="OLIGOPEPTIDE TRANSPORT ATP-BINDING PROTEIN APPD"/>
    <property type="match status" value="1"/>
</dbReference>
<evidence type="ECO:0000313" key="10">
    <source>
        <dbReference type="Proteomes" id="UP001165395"/>
    </source>
</evidence>
<evidence type="ECO:0000256" key="6">
    <source>
        <dbReference type="ARBA" id="ARBA00022840"/>
    </source>
</evidence>
<keyword evidence="4" id="KW-1003">Cell membrane</keyword>
<gene>
    <name evidence="9" type="ORF">LIN78_04020</name>
</gene>
<sequence length="460" mass="49888">MTIQVRGLSVKGPEGSLLAPLDFALQPGHALVLLGESGSGKSLLAQTLMGTLPKALVADGEMQVDGQIYPLHDMQNRRHLWGRQLVMLPQEPMLALDPTMRVLPQVAEGMRHSSKVPAALQLLDNFAVAHTAKYYPHMLSGGMAQRVAFAASLAAGGACLIADEPTKGLDAAARDEVLSCFRRHLAAGGYLLVITHDLQVAKALSGELMVFHQGSLCEQGDTTAVIATPKAAFTRQLIAADPENWPATSLPDRGALQLEAKSVSHRYGERRLFAPLDLRLHQRERLAICAPSGVGKTTLGNLLIGMERPAEGEVIHYLRTAVGQVQKLYQDPALAFPPLVTLKLAMRDVAKRFGVAWQSVIQQMESLGLSPRLLDRLPGAVSGGELQRLSIIRALLTQPQILFADEPTSRLDLLTQQQTMQQLLQQITAKGASLLLVTHDQVLASRVTHRQIHLRDMTAA</sequence>
<feature type="domain" description="ABC transporter" evidence="8">
    <location>
        <begin position="3"/>
        <end position="238"/>
    </location>
</feature>
<dbReference type="GO" id="GO:0005524">
    <property type="term" value="F:ATP binding"/>
    <property type="evidence" value="ECO:0007669"/>
    <property type="project" value="UniProtKB-KW"/>
</dbReference>
<dbReference type="InterPro" id="IPR017871">
    <property type="entry name" value="ABC_transporter-like_CS"/>
</dbReference>
<dbReference type="PROSITE" id="PS00675">
    <property type="entry name" value="SIGMA54_INTERACT_1"/>
    <property type="match status" value="1"/>
</dbReference>
<keyword evidence="5" id="KW-0547">Nucleotide-binding</keyword>
<dbReference type="Pfam" id="PF00005">
    <property type="entry name" value="ABC_tran"/>
    <property type="match status" value="2"/>
</dbReference>
<dbReference type="PROSITE" id="PS00211">
    <property type="entry name" value="ABC_TRANSPORTER_1"/>
    <property type="match status" value="2"/>
</dbReference>